<organism evidence="2 3">
    <name type="scientific">Shigella flexneri</name>
    <dbReference type="NCBI Taxonomy" id="623"/>
    <lineage>
        <taxon>Bacteria</taxon>
        <taxon>Pseudomonadati</taxon>
        <taxon>Pseudomonadota</taxon>
        <taxon>Gammaproteobacteria</taxon>
        <taxon>Enterobacterales</taxon>
        <taxon>Enterobacteriaceae</taxon>
        <taxon>Shigella</taxon>
    </lineage>
</organism>
<evidence type="ECO:0000313" key="3">
    <source>
        <dbReference type="Proteomes" id="UP000217822"/>
    </source>
</evidence>
<accession>A0A7Z1J1Q4</accession>
<name>A0A7Z1J1Q4_SHIFL</name>
<gene>
    <name evidence="2" type="ORF">CEG97_04955</name>
</gene>
<protein>
    <submittedName>
        <fullName evidence="2">Uncharacterized protein</fullName>
    </submittedName>
</protein>
<reference evidence="3" key="1">
    <citation type="submission" date="2017-06" db="EMBL/GenBank/DDBJ databases">
        <title>WGS of SAMN07203007.</title>
        <authorList>
            <person name="Fouts D."/>
            <person name="Sutton G."/>
            <person name="Nguyen K."/>
            <person name="Thamlikitkul V."/>
        </authorList>
    </citation>
    <scope>NUCLEOTIDE SEQUENCE [LARGE SCALE GENOMIC DNA]</scope>
    <source>
        <strain evidence="3">ESBL-06065-006</strain>
    </source>
</reference>
<dbReference type="AlphaFoldDB" id="A0A7Z1J1Q4"/>
<keyword evidence="1" id="KW-0812">Transmembrane</keyword>
<dbReference type="EMBL" id="NIYV01000027">
    <property type="protein sequence ID" value="PAY91766.1"/>
    <property type="molecule type" value="Genomic_DNA"/>
</dbReference>
<keyword evidence="1" id="KW-0472">Membrane</keyword>
<evidence type="ECO:0000256" key="1">
    <source>
        <dbReference type="SAM" id="Phobius"/>
    </source>
</evidence>
<evidence type="ECO:0000313" key="2">
    <source>
        <dbReference type="EMBL" id="PAY91766.1"/>
    </source>
</evidence>
<keyword evidence="1" id="KW-1133">Transmembrane helix</keyword>
<proteinExistence type="predicted"/>
<comment type="caution">
    <text evidence="2">The sequence shown here is derived from an EMBL/GenBank/DDBJ whole genome shotgun (WGS) entry which is preliminary data.</text>
</comment>
<dbReference type="Proteomes" id="UP000217822">
    <property type="component" value="Unassembled WGS sequence"/>
</dbReference>
<feature type="transmembrane region" description="Helical" evidence="1">
    <location>
        <begin position="69"/>
        <end position="88"/>
    </location>
</feature>
<sequence length="101" mass="11862">MPRNIYLTMIMISGYAPTFPDSCYHLIYYWPAAVDILATVVTSIRKRFHLHSFNPIAKADLLNRIKRGSLIQFISLFVRILILFLYFFEEMSTEHDIICSQ</sequence>